<dbReference type="InterPro" id="IPR051251">
    <property type="entry name" value="STK_FNIP-Repeat"/>
</dbReference>
<protein>
    <recommendedName>
        <fullName evidence="5">FNIP repeat-containing protein</fullName>
    </recommendedName>
</protein>
<reference evidence="2 4" key="1">
    <citation type="journal article" date="2002" name="Nature">
        <title>Sequence and analysis of chromosome 2 of Dictyostelium discoideum.</title>
        <authorList>
            <consortium name="Dictyostelium Genome Sequencing Consortium"/>
            <person name="Glockner G."/>
            <person name="Eichinger L."/>
            <person name="Szafranski K."/>
            <person name="Pachebat J.A."/>
            <person name="Bankier A.T."/>
            <person name="Dear P.H."/>
            <person name="Lehmann R."/>
            <person name="Baumgart C."/>
            <person name="Parra G."/>
            <person name="Abril J.F."/>
            <person name="Guigo R."/>
            <person name="Kumpf K."/>
            <person name="Tunggal B."/>
            <person name="Cox E."/>
            <person name="Quail M.A."/>
            <person name="Platzer M."/>
            <person name="Rosenthal A."/>
            <person name="Noegel A.A."/>
        </authorList>
    </citation>
    <scope>NUCLEOTIDE SEQUENCE [LARGE SCALE GENOMIC DNA]</scope>
    <source>
        <strain evidence="2 4">AX4</strain>
    </source>
</reference>
<dbReference type="HOGENOM" id="CLU_029080_1_0_1"/>
<keyword evidence="1" id="KW-0677">Repeat</keyword>
<dbReference type="VEuPathDB" id="AmoebaDB:DDB_G0274061"/>
<comment type="caution">
    <text evidence="2">The sequence shown here is derived from an EMBL/GenBank/DDBJ whole genome shotgun (WGS) entry which is preliminary data.</text>
</comment>
<dbReference type="AlphaFoldDB" id="Q556H3"/>
<dbReference type="OMA" id="LEENDKC"/>
<organism evidence="2 4">
    <name type="scientific">Dictyostelium discoideum</name>
    <name type="common">Social amoeba</name>
    <dbReference type="NCBI Taxonomy" id="44689"/>
    <lineage>
        <taxon>Eukaryota</taxon>
        <taxon>Amoebozoa</taxon>
        <taxon>Evosea</taxon>
        <taxon>Eumycetozoa</taxon>
        <taxon>Dictyostelia</taxon>
        <taxon>Dictyosteliales</taxon>
        <taxon>Dictyosteliaceae</taxon>
        <taxon>Dictyostelium</taxon>
    </lineage>
</organism>
<dbReference type="KEGG" id="ddi:DDB_G0272644"/>
<dbReference type="FunCoup" id="Q556H3">
    <property type="interactions" value="877"/>
</dbReference>
<dbReference type="PANTHER" id="PTHR32134">
    <property type="entry name" value="FNIP REPEAT-CONTAINING PROTEIN"/>
    <property type="match status" value="1"/>
</dbReference>
<evidence type="ECO:0000256" key="1">
    <source>
        <dbReference type="ARBA" id="ARBA00022737"/>
    </source>
</evidence>
<evidence type="ECO:0000313" key="4">
    <source>
        <dbReference type="Proteomes" id="UP000002195"/>
    </source>
</evidence>
<dbReference type="InterPro" id="IPR008615">
    <property type="entry name" value="FNIP"/>
</dbReference>
<dbReference type="dictyBase" id="DDB_G0274061"/>
<dbReference type="RefSeq" id="XP_645024.1">
    <property type="nucleotide sequence ID" value="XM_639932.1"/>
</dbReference>
<dbReference type="Pfam" id="PF05725">
    <property type="entry name" value="FNIP"/>
    <property type="match status" value="6"/>
</dbReference>
<dbReference type="GeneID" id="8619275"/>
<sequence>MNQRKVKNDGGDLFLNIFRNIFLKKEIFNQMKLLDKHYHYYLKSLKELNEIKFKEYISEITFNDYFNDDNINEESFLKNNNNNNNWNDLIIKSIKFGNSFNKIFYLTNFSTSLITIDLGGNSFNQKLSNQNMLPKSLKSLTLGDKFNQELIPFTSLPLGLKYLKIGNSFNQLIEIGSLPNDLEVLILGDSFNKLINSNSIPSKLKVLELGLQWNQFLLNQEFKLLKSIEKLKFKGFNQSIYDEKQRVSLLPPNLKELRFQCNFNKSIYVGVLPQGLEVLELGQHFSQQIYKGSLPYSLKSLDLGKSYYYPIGHNVLPCNLESIKFSPCSLQDVVFPKNLKSVSIGYYFKSLHLIGESVETLEVDKVLHGIPSTIKNLKFSSNFNNIIDFAISIPLTIQSLDTGNTFNQPLKNSFISNSITNLTYGDSFNQPIDKGAISNSNIKHLKFGISFKYPLNGDHLPCKLETLTLSKNYPKNNLNNISKFIKINFI</sequence>
<dbReference type="SMR" id="Q556H3"/>
<evidence type="ECO:0008006" key="5">
    <source>
        <dbReference type="Google" id="ProtNLM"/>
    </source>
</evidence>
<dbReference type="EMBL" id="AAFI02000009">
    <property type="protein sequence ID" value="EAL70959.1"/>
    <property type="molecule type" value="Genomic_DNA"/>
</dbReference>
<dbReference type="dictyBase" id="DDB_G0272644"/>
<accession>Q556H3</accession>
<dbReference type="Proteomes" id="UP000002195">
    <property type="component" value="Unassembled WGS sequence"/>
</dbReference>
<reference evidence="2 4" key="2">
    <citation type="journal article" date="2005" name="Nature">
        <title>The genome of the social amoeba Dictyostelium discoideum.</title>
        <authorList>
            <consortium name="The Dictyostelium discoideum Sequencing Consortium"/>
            <person name="Eichinger L."/>
            <person name="Pachebat J.A."/>
            <person name="Glockner G."/>
            <person name="Rajandream M.A."/>
            <person name="Sucgang R."/>
            <person name="Berriman M."/>
            <person name="Song J."/>
            <person name="Olsen R."/>
            <person name="Szafranski K."/>
            <person name="Xu Q."/>
            <person name="Tunggal B."/>
            <person name="Kummerfeld S."/>
            <person name="Madera M."/>
            <person name="Konfortov B.A."/>
            <person name="Rivero F."/>
            <person name="Bankier A.T."/>
            <person name="Lehmann R."/>
            <person name="Hamlin N."/>
            <person name="Davies R."/>
            <person name="Gaudet P."/>
            <person name="Fey P."/>
            <person name="Pilcher K."/>
            <person name="Chen G."/>
            <person name="Saunders D."/>
            <person name="Sodergren E."/>
            <person name="Davis P."/>
            <person name="Kerhornou A."/>
            <person name="Nie X."/>
            <person name="Hall N."/>
            <person name="Anjard C."/>
            <person name="Hemphill L."/>
            <person name="Bason N."/>
            <person name="Farbrother P."/>
            <person name="Desany B."/>
            <person name="Just E."/>
            <person name="Morio T."/>
            <person name="Rost R."/>
            <person name="Churcher C."/>
            <person name="Cooper J."/>
            <person name="Haydock S."/>
            <person name="van Driessche N."/>
            <person name="Cronin A."/>
            <person name="Goodhead I."/>
            <person name="Muzny D."/>
            <person name="Mourier T."/>
            <person name="Pain A."/>
            <person name="Lu M."/>
            <person name="Harper D."/>
            <person name="Lindsay R."/>
            <person name="Hauser H."/>
            <person name="James K."/>
            <person name="Quiles M."/>
            <person name="Madan Babu M."/>
            <person name="Saito T."/>
            <person name="Buchrieser C."/>
            <person name="Wardroper A."/>
            <person name="Felder M."/>
            <person name="Thangavelu M."/>
            <person name="Johnson D."/>
            <person name="Knights A."/>
            <person name="Loulseged H."/>
            <person name="Mungall K."/>
            <person name="Oliver K."/>
            <person name="Price C."/>
            <person name="Quail M.A."/>
            <person name="Urushihara H."/>
            <person name="Hernandez J."/>
            <person name="Rabbinowitsch E."/>
            <person name="Steffen D."/>
            <person name="Sanders M."/>
            <person name="Ma J."/>
            <person name="Kohara Y."/>
            <person name="Sharp S."/>
            <person name="Simmonds M."/>
            <person name="Spiegler S."/>
            <person name="Tivey A."/>
            <person name="Sugano S."/>
            <person name="White B."/>
            <person name="Walker D."/>
            <person name="Woodward J."/>
            <person name="Winckler T."/>
            <person name="Tanaka Y."/>
            <person name="Shaulsky G."/>
            <person name="Schleicher M."/>
            <person name="Weinstock G."/>
            <person name="Rosenthal A."/>
            <person name="Cox E.C."/>
            <person name="Chisholm R.L."/>
            <person name="Gibbs R."/>
            <person name="Loomis W.F."/>
            <person name="Platzer M."/>
            <person name="Kay R.R."/>
            <person name="Williams J."/>
            <person name="Dear P.H."/>
            <person name="Noegel A.A."/>
            <person name="Barrell B."/>
            <person name="Kuspa A."/>
        </authorList>
    </citation>
    <scope>NUCLEOTIDE SEQUENCE [LARGE SCALE GENOMIC DNA]</scope>
    <source>
        <strain evidence="2 4">AX4</strain>
    </source>
</reference>
<name>Q556H3_DICDI</name>
<dbReference type="EMBL" id="AAFI02000011">
    <property type="protein sequence ID" value="EAL70464.1"/>
    <property type="molecule type" value="Genomic_DNA"/>
</dbReference>
<accession>Q86AN5</accession>
<evidence type="ECO:0000313" key="3">
    <source>
        <dbReference type="EMBL" id="EAL70959.1"/>
    </source>
</evidence>
<dbReference type="GeneID" id="8618701"/>
<dbReference type="SUPFAM" id="SSF52058">
    <property type="entry name" value="L domain-like"/>
    <property type="match status" value="1"/>
</dbReference>
<proteinExistence type="predicted"/>
<dbReference type="PANTHER" id="PTHR32134:SF92">
    <property type="entry name" value="FNIP REPEAT-CONTAINING PROTEIN"/>
    <property type="match status" value="1"/>
</dbReference>
<evidence type="ECO:0000313" key="2">
    <source>
        <dbReference type="EMBL" id="EAL70464.1"/>
    </source>
</evidence>
<reference evidence="2" key="3">
    <citation type="submission" date="2009-08" db="EMBL/GenBank/DDBJ databases">
        <authorList>
            <consortium name="The Dictyostelium discoideum Sequencing Consortium"/>
            <person name="Eichinger L."/>
            <person name="Pachebat J.A."/>
            <person name="Gloeckner G."/>
            <person name="Rajandream M.-A."/>
            <person name="Sucgang R."/>
            <person name="Song J."/>
            <person name="Cox E.C."/>
            <person name="Tunggal B."/>
            <person name="Szafranski K."/>
            <person name="Konfortov B.A."/>
            <person name="Farbrother P."/>
            <person name="Bankier A.T."/>
            <person name="Lehmann R."/>
            <person name="Hamlin N."/>
            <person name="Xu Q."/>
            <person name="Davies R."/>
            <person name="Gaudet P."/>
            <person name="Fey P."/>
            <person name="Pilcher K."/>
            <person name="Chen G."/>
            <person name="Saunders D."/>
            <person name="Sodergren E."/>
            <person name="Davis P."/>
            <person name="Nie X."/>
            <person name="Kerhornou A."/>
            <person name="Hemphill L."/>
            <person name="Bason N."/>
            <person name="Berriman M."/>
            <person name="Desany B."/>
            <person name="Churcher C."/>
            <person name="Cooper J."/>
            <person name="van Driessche N."/>
            <person name="Cronin A."/>
            <person name="Goodhead I."/>
            <person name="Muzny D."/>
            <person name="Hall N."/>
            <person name="Harper D."/>
            <person name="Lindsay R."/>
            <person name="Hauser H."/>
            <person name="James K."/>
            <person name="Quiles M."/>
            <person name="Buchrieser C."/>
            <person name="Wardroper A."/>
            <person name="Thangavelu M."/>
            <person name="Johnson D."/>
            <person name="Knights A."/>
            <person name="Loulseged H."/>
            <person name="Mungall K."/>
            <person name="Price C."/>
            <person name="Ma J."/>
            <person name="Quail M."/>
            <person name="Hernandez J."/>
            <person name="Rabbinowitsch E."/>
            <person name="Steffen D."/>
            <person name="Sanders M."/>
            <person name="Weinstock G."/>
            <person name="Sharp S."/>
            <person name="Just E."/>
            <person name="Shaulsky G."/>
            <person name="Simmonds M."/>
            <person name="Tivey A."/>
            <person name="White B."/>
            <person name="Walker D."/>
            <person name="Woodward J."/>
            <person name="Winckler T."/>
            <person name="Schleicher M."/>
            <person name="Rosenthal A."/>
            <person name="Rivero F."/>
            <person name="Chisholm R.L."/>
            <person name="Gibbs R."/>
            <person name="Loomis W.F."/>
            <person name="Platzer M."/>
            <person name="Kay R.R."/>
            <person name="Williams J."/>
            <person name="Dear P.H."/>
            <person name="Noegel A.A."/>
            <person name="Barrell B."/>
            <person name="Kuspa A."/>
        </authorList>
    </citation>
    <scope>NUCLEOTIDE SEQUENCE</scope>
    <source>
        <strain evidence="2">AX4</strain>
    </source>
</reference>
<keyword evidence="4" id="KW-1185">Reference proteome</keyword>
<dbReference type="PaxDb" id="44689-DDB0167956"/>
<dbReference type="eggNOG" id="ENOG502RFQ2">
    <property type="taxonomic scope" value="Eukaryota"/>
</dbReference>
<dbReference type="KEGG" id="ddi:DDB_G0274061"/>
<gene>
    <name evidence="3" type="ORF">DDB_G0272644</name>
    <name evidence="2" type="ORF">DDB_G0274061</name>
</gene>
<dbReference type="RefSeq" id="XP_644389.1">
    <property type="nucleotide sequence ID" value="XM_639297.1"/>
</dbReference>